<keyword evidence="3" id="KW-1185">Reference proteome</keyword>
<evidence type="ECO:0000313" key="3">
    <source>
        <dbReference type="Proteomes" id="UP001346149"/>
    </source>
</evidence>
<dbReference type="PANTHER" id="PTHR34061">
    <property type="entry name" value="PROTEIN, PUTATIVE-RELATED"/>
    <property type="match status" value="1"/>
</dbReference>
<name>A0AAN7RE42_TRANT</name>
<evidence type="ECO:0000313" key="2">
    <source>
        <dbReference type="EMBL" id="KAK4802519.1"/>
    </source>
</evidence>
<organism evidence="2 3">
    <name type="scientific">Trapa natans</name>
    <name type="common">Water chestnut</name>
    <dbReference type="NCBI Taxonomy" id="22666"/>
    <lineage>
        <taxon>Eukaryota</taxon>
        <taxon>Viridiplantae</taxon>
        <taxon>Streptophyta</taxon>
        <taxon>Embryophyta</taxon>
        <taxon>Tracheophyta</taxon>
        <taxon>Spermatophyta</taxon>
        <taxon>Magnoliopsida</taxon>
        <taxon>eudicotyledons</taxon>
        <taxon>Gunneridae</taxon>
        <taxon>Pentapetalae</taxon>
        <taxon>rosids</taxon>
        <taxon>malvids</taxon>
        <taxon>Myrtales</taxon>
        <taxon>Lythraceae</taxon>
        <taxon>Trapa</taxon>
    </lineage>
</organism>
<dbReference type="PANTHER" id="PTHR34061:SF11">
    <property type="entry name" value="PROTEIN, PUTATIVE-RELATED"/>
    <property type="match status" value="1"/>
</dbReference>
<dbReference type="AlphaFoldDB" id="A0AAN7RE42"/>
<sequence length="116" mass="12502">MGWILSAICQSSDLAEVPPSSLPPFLPRIEVLSCPIVVAVKDSQKMEDNNGSRIDQLTSWLGATLASAFFSSLERFSCVNLSTVDFDEDEDEVDGCPITFPESPLPDPSDAANLPV</sequence>
<proteinExistence type="predicted"/>
<feature type="region of interest" description="Disordered" evidence="1">
    <location>
        <begin position="92"/>
        <end position="116"/>
    </location>
</feature>
<accession>A0AAN7RE42</accession>
<dbReference type="EMBL" id="JAXQNO010000002">
    <property type="protein sequence ID" value="KAK4802519.1"/>
    <property type="molecule type" value="Genomic_DNA"/>
</dbReference>
<reference evidence="2 3" key="1">
    <citation type="journal article" date="2023" name="Hortic Res">
        <title>Pangenome of water caltrop reveals structural variations and asymmetric subgenome divergence after allopolyploidization.</title>
        <authorList>
            <person name="Zhang X."/>
            <person name="Chen Y."/>
            <person name="Wang L."/>
            <person name="Yuan Y."/>
            <person name="Fang M."/>
            <person name="Shi L."/>
            <person name="Lu R."/>
            <person name="Comes H.P."/>
            <person name="Ma Y."/>
            <person name="Chen Y."/>
            <person name="Huang G."/>
            <person name="Zhou Y."/>
            <person name="Zheng Z."/>
            <person name="Qiu Y."/>
        </authorList>
    </citation>
    <scope>NUCLEOTIDE SEQUENCE [LARGE SCALE GENOMIC DNA]</scope>
    <source>
        <strain evidence="2">F231</strain>
    </source>
</reference>
<protein>
    <submittedName>
        <fullName evidence="2">Uncharacterized protein</fullName>
    </submittedName>
</protein>
<comment type="caution">
    <text evidence="2">The sequence shown here is derived from an EMBL/GenBank/DDBJ whole genome shotgun (WGS) entry which is preliminary data.</text>
</comment>
<gene>
    <name evidence="2" type="ORF">SAY86_000722</name>
</gene>
<evidence type="ECO:0000256" key="1">
    <source>
        <dbReference type="SAM" id="MobiDB-lite"/>
    </source>
</evidence>
<dbReference type="Proteomes" id="UP001346149">
    <property type="component" value="Unassembled WGS sequence"/>
</dbReference>